<name>A0A5B0M521_PUCGR</name>
<evidence type="ECO:0000313" key="2">
    <source>
        <dbReference type="EMBL" id="KAA1071108.1"/>
    </source>
</evidence>
<reference evidence="2 3" key="1">
    <citation type="submission" date="2019-05" db="EMBL/GenBank/DDBJ databases">
        <title>Emergence of the Ug99 lineage of the wheat stem rust pathogen through somatic hybridization.</title>
        <authorList>
            <person name="Li F."/>
            <person name="Upadhyaya N.M."/>
            <person name="Sperschneider J."/>
            <person name="Matny O."/>
            <person name="Nguyen-Phuc H."/>
            <person name="Mago R."/>
            <person name="Raley C."/>
            <person name="Miller M.E."/>
            <person name="Silverstein K.A.T."/>
            <person name="Henningsen E."/>
            <person name="Hirsch C.D."/>
            <person name="Visser B."/>
            <person name="Pretorius Z.A."/>
            <person name="Steffenson B.J."/>
            <person name="Schwessinger B."/>
            <person name="Dodds P.N."/>
            <person name="Figueroa M."/>
        </authorList>
    </citation>
    <scope>NUCLEOTIDE SEQUENCE [LARGE SCALE GENOMIC DNA]</scope>
    <source>
        <strain evidence="2 3">Ug99</strain>
    </source>
</reference>
<accession>A0A5B0M521</accession>
<evidence type="ECO:0000313" key="3">
    <source>
        <dbReference type="Proteomes" id="UP000325313"/>
    </source>
</evidence>
<dbReference type="EMBL" id="VDEP01000480">
    <property type="protein sequence ID" value="KAA1071108.1"/>
    <property type="molecule type" value="Genomic_DNA"/>
</dbReference>
<feature type="compositionally biased region" description="Basic residues" evidence="1">
    <location>
        <begin position="117"/>
        <end position="129"/>
    </location>
</feature>
<sequence length="143" mass="16673">MFAFELPIRPQFSRPIFPLWGWTSTWRYSFFCDVAYSKHSPQCQLAEWRTRGSQCVRPERGERSTPPDLPQVGLSLLDGPDKQQDGKPLPLWVIQGAVKLTWLGFAIFEPDLNPSIGHRHHHHHHHHHRQEGQRRVQSEQAIS</sequence>
<gene>
    <name evidence="2" type="ORF">PGTUg99_016074</name>
</gene>
<comment type="caution">
    <text evidence="2">The sequence shown here is derived from an EMBL/GenBank/DDBJ whole genome shotgun (WGS) entry which is preliminary data.</text>
</comment>
<dbReference type="Proteomes" id="UP000325313">
    <property type="component" value="Unassembled WGS sequence"/>
</dbReference>
<feature type="region of interest" description="Disordered" evidence="1">
    <location>
        <begin position="116"/>
        <end position="143"/>
    </location>
</feature>
<evidence type="ECO:0000256" key="1">
    <source>
        <dbReference type="SAM" id="MobiDB-lite"/>
    </source>
</evidence>
<feature type="region of interest" description="Disordered" evidence="1">
    <location>
        <begin position="56"/>
        <end position="82"/>
    </location>
</feature>
<organism evidence="2 3">
    <name type="scientific">Puccinia graminis f. sp. tritici</name>
    <dbReference type="NCBI Taxonomy" id="56615"/>
    <lineage>
        <taxon>Eukaryota</taxon>
        <taxon>Fungi</taxon>
        <taxon>Dikarya</taxon>
        <taxon>Basidiomycota</taxon>
        <taxon>Pucciniomycotina</taxon>
        <taxon>Pucciniomycetes</taxon>
        <taxon>Pucciniales</taxon>
        <taxon>Pucciniaceae</taxon>
        <taxon>Puccinia</taxon>
    </lineage>
</organism>
<protein>
    <submittedName>
        <fullName evidence="2">Uncharacterized protein</fullName>
    </submittedName>
</protein>
<proteinExistence type="predicted"/>
<dbReference type="AlphaFoldDB" id="A0A5B0M521"/>